<evidence type="ECO:0000256" key="6">
    <source>
        <dbReference type="ARBA" id="ARBA00023163"/>
    </source>
</evidence>
<dbReference type="GO" id="GO:0005524">
    <property type="term" value="F:ATP binding"/>
    <property type="evidence" value="ECO:0007669"/>
    <property type="project" value="UniProtKB-KW"/>
</dbReference>
<dbReference type="PRINTS" id="PR01590">
    <property type="entry name" value="HTHFIS"/>
</dbReference>
<dbReference type="PROSITE" id="PS00676">
    <property type="entry name" value="SIGMA54_INTERACT_2"/>
    <property type="match status" value="1"/>
</dbReference>
<accession>A0A5C5Y0Y3</accession>
<protein>
    <submittedName>
        <fullName evidence="8">Nitrogen fixation protein VnfA</fullName>
    </submittedName>
</protein>
<dbReference type="CDD" id="cd00009">
    <property type="entry name" value="AAA"/>
    <property type="match status" value="1"/>
</dbReference>
<dbReference type="SUPFAM" id="SSF52540">
    <property type="entry name" value="P-loop containing nucleoside triphosphate hydrolases"/>
    <property type="match status" value="1"/>
</dbReference>
<dbReference type="EMBL" id="SJPL01000001">
    <property type="protein sequence ID" value="TWT67945.1"/>
    <property type="molecule type" value="Genomic_DNA"/>
</dbReference>
<dbReference type="InterPro" id="IPR009057">
    <property type="entry name" value="Homeodomain-like_sf"/>
</dbReference>
<dbReference type="Pfam" id="PF25601">
    <property type="entry name" value="AAA_lid_14"/>
    <property type="match status" value="1"/>
</dbReference>
<comment type="caution">
    <text evidence="8">The sequence shown here is derived from an EMBL/GenBank/DDBJ whole genome shotgun (WGS) entry which is preliminary data.</text>
</comment>
<dbReference type="SUPFAM" id="SSF46689">
    <property type="entry name" value="Homeodomain-like"/>
    <property type="match status" value="1"/>
</dbReference>
<dbReference type="SMART" id="SM00382">
    <property type="entry name" value="AAA"/>
    <property type="match status" value="1"/>
</dbReference>
<dbReference type="InterPro" id="IPR029016">
    <property type="entry name" value="GAF-like_dom_sf"/>
</dbReference>
<dbReference type="FunFam" id="1.10.8.60:FF:000014">
    <property type="entry name" value="DNA-binding transcriptional regulator NtrC"/>
    <property type="match status" value="1"/>
</dbReference>
<dbReference type="SUPFAM" id="SSF55781">
    <property type="entry name" value="GAF domain-like"/>
    <property type="match status" value="1"/>
</dbReference>
<feature type="domain" description="Sigma-54 factor interaction" evidence="7">
    <location>
        <begin position="195"/>
        <end position="424"/>
    </location>
</feature>
<keyword evidence="2" id="KW-0067">ATP-binding</keyword>
<keyword evidence="9" id="KW-1185">Reference proteome</keyword>
<dbReference type="AlphaFoldDB" id="A0A5C5Y0Y3"/>
<name>A0A5C5Y0Y3_9PLAN</name>
<dbReference type="Pfam" id="PF01590">
    <property type="entry name" value="GAF"/>
    <property type="match status" value="1"/>
</dbReference>
<dbReference type="PROSITE" id="PS00688">
    <property type="entry name" value="SIGMA54_INTERACT_3"/>
    <property type="match status" value="1"/>
</dbReference>
<keyword evidence="4" id="KW-0238">DNA-binding</keyword>
<evidence type="ECO:0000256" key="5">
    <source>
        <dbReference type="ARBA" id="ARBA00023159"/>
    </source>
</evidence>
<dbReference type="Gene3D" id="3.40.50.300">
    <property type="entry name" value="P-loop containing nucleotide triphosphate hydrolases"/>
    <property type="match status" value="1"/>
</dbReference>
<dbReference type="OrthoDB" id="9807827at2"/>
<keyword evidence="1" id="KW-0547">Nucleotide-binding</keyword>
<evidence type="ECO:0000259" key="7">
    <source>
        <dbReference type="PROSITE" id="PS50045"/>
    </source>
</evidence>
<dbReference type="Gene3D" id="1.10.8.60">
    <property type="match status" value="1"/>
</dbReference>
<evidence type="ECO:0000256" key="3">
    <source>
        <dbReference type="ARBA" id="ARBA00023015"/>
    </source>
</evidence>
<dbReference type="PANTHER" id="PTHR32071:SF117">
    <property type="entry name" value="PTS-DEPENDENT DIHYDROXYACETONE KINASE OPERON REGULATORY PROTEIN-RELATED"/>
    <property type="match status" value="1"/>
</dbReference>
<dbReference type="InterPro" id="IPR027417">
    <property type="entry name" value="P-loop_NTPase"/>
</dbReference>
<dbReference type="SMART" id="SM00065">
    <property type="entry name" value="GAF"/>
    <property type="match status" value="1"/>
</dbReference>
<dbReference type="InterPro" id="IPR002197">
    <property type="entry name" value="HTH_Fis"/>
</dbReference>
<dbReference type="InterPro" id="IPR025943">
    <property type="entry name" value="Sigma_54_int_dom_ATP-bd_2"/>
</dbReference>
<gene>
    <name evidence="8" type="primary">vnfA_1</name>
    <name evidence="8" type="ORF">Pan14r_01830</name>
</gene>
<dbReference type="Gene3D" id="3.30.450.40">
    <property type="match status" value="1"/>
</dbReference>
<dbReference type="InterPro" id="IPR003593">
    <property type="entry name" value="AAA+_ATPase"/>
</dbReference>
<dbReference type="PROSITE" id="PS00675">
    <property type="entry name" value="SIGMA54_INTERACT_1"/>
    <property type="match status" value="1"/>
</dbReference>
<reference evidence="8 9" key="1">
    <citation type="submission" date="2019-02" db="EMBL/GenBank/DDBJ databases">
        <title>Deep-cultivation of Planctomycetes and their phenomic and genomic characterization uncovers novel biology.</title>
        <authorList>
            <person name="Wiegand S."/>
            <person name="Jogler M."/>
            <person name="Boedeker C."/>
            <person name="Pinto D."/>
            <person name="Vollmers J."/>
            <person name="Rivas-Marin E."/>
            <person name="Kohn T."/>
            <person name="Peeters S.H."/>
            <person name="Heuer A."/>
            <person name="Rast P."/>
            <person name="Oberbeckmann S."/>
            <person name="Bunk B."/>
            <person name="Jeske O."/>
            <person name="Meyerdierks A."/>
            <person name="Storesund J.E."/>
            <person name="Kallscheuer N."/>
            <person name="Luecker S."/>
            <person name="Lage O.M."/>
            <person name="Pohl T."/>
            <person name="Merkel B.J."/>
            <person name="Hornburger P."/>
            <person name="Mueller R.-W."/>
            <person name="Bruemmer F."/>
            <person name="Labrenz M."/>
            <person name="Spormann A.M."/>
            <person name="Op Den Camp H."/>
            <person name="Overmann J."/>
            <person name="Amann R."/>
            <person name="Jetten M.S.M."/>
            <person name="Mascher T."/>
            <person name="Medema M.H."/>
            <person name="Devos D.P."/>
            <person name="Kaster A.-K."/>
            <person name="Ovreas L."/>
            <person name="Rohde M."/>
            <person name="Galperin M.Y."/>
            <person name="Jogler C."/>
        </authorList>
    </citation>
    <scope>NUCLEOTIDE SEQUENCE [LARGE SCALE GENOMIC DNA]</scope>
    <source>
        <strain evidence="8 9">Pan14r</strain>
    </source>
</reference>
<evidence type="ECO:0000313" key="9">
    <source>
        <dbReference type="Proteomes" id="UP000317238"/>
    </source>
</evidence>
<dbReference type="InterPro" id="IPR003018">
    <property type="entry name" value="GAF"/>
</dbReference>
<evidence type="ECO:0000256" key="1">
    <source>
        <dbReference type="ARBA" id="ARBA00022741"/>
    </source>
</evidence>
<dbReference type="PROSITE" id="PS50045">
    <property type="entry name" value="SIGMA54_INTERACT_4"/>
    <property type="match status" value="1"/>
</dbReference>
<dbReference type="PANTHER" id="PTHR32071">
    <property type="entry name" value="TRANSCRIPTIONAL REGULATORY PROTEIN"/>
    <property type="match status" value="1"/>
</dbReference>
<sequence>MAALSSIAEVLNARSGQSQTLHDILQVLEQTLGMMRTTVMLLAADQQRLVIGATRSVPPNETQSVHYQRGEGITGRVLESGRSVVVPSVSQEPGFVDRIHQRARRQADDSSFICVPIMVGREVIGTLAADLPPCKSGRQEADELDEAERALTIVAAMIGFDVRVRRDEREEHEALQEENLRLRDALEERFRPENIIGNSRPMRAVYTRIRRVATGNTTVLIRGETGTGKELVASAIHYSSGRSNQPYIRVNCAQLSETLLESELFGHEKGAFTGAIERRIGRIEEAENGTLFLDEIGDFPPAIQVKLLRFLQEHEFERVGSNETLTANVRVIAATNCDLESALKEKTFRQDLYYRINVFPIVLPALRERRDDILLLSNHFAEKYSREMGKQIRRFSTPAIDMLMSYHWPGNVRELENCIEHAILLADGDAILGHHLPPTLEMPDAADDSLSSRLDIRVEALERDMISDALKCASGNAAAAARQLGITARMIRYKMKKLGLET</sequence>
<dbReference type="GO" id="GO:0043565">
    <property type="term" value="F:sequence-specific DNA binding"/>
    <property type="evidence" value="ECO:0007669"/>
    <property type="project" value="InterPro"/>
</dbReference>
<dbReference type="InterPro" id="IPR058031">
    <property type="entry name" value="AAA_lid_NorR"/>
</dbReference>
<dbReference type="Proteomes" id="UP000317238">
    <property type="component" value="Unassembled WGS sequence"/>
</dbReference>
<dbReference type="InterPro" id="IPR025662">
    <property type="entry name" value="Sigma_54_int_dom_ATP-bd_1"/>
</dbReference>
<evidence type="ECO:0000256" key="2">
    <source>
        <dbReference type="ARBA" id="ARBA00022840"/>
    </source>
</evidence>
<proteinExistence type="predicted"/>
<organism evidence="8 9">
    <name type="scientific">Crateriforma conspicua</name>
    <dbReference type="NCBI Taxonomy" id="2527996"/>
    <lineage>
        <taxon>Bacteria</taxon>
        <taxon>Pseudomonadati</taxon>
        <taxon>Planctomycetota</taxon>
        <taxon>Planctomycetia</taxon>
        <taxon>Planctomycetales</taxon>
        <taxon>Planctomycetaceae</taxon>
        <taxon>Crateriforma</taxon>
    </lineage>
</organism>
<dbReference type="Gene3D" id="1.10.10.60">
    <property type="entry name" value="Homeodomain-like"/>
    <property type="match status" value="1"/>
</dbReference>
<evidence type="ECO:0000256" key="4">
    <source>
        <dbReference type="ARBA" id="ARBA00023125"/>
    </source>
</evidence>
<dbReference type="InterPro" id="IPR025944">
    <property type="entry name" value="Sigma_54_int_dom_CS"/>
</dbReference>
<dbReference type="Pfam" id="PF00158">
    <property type="entry name" value="Sigma54_activat"/>
    <property type="match status" value="1"/>
</dbReference>
<evidence type="ECO:0000313" key="8">
    <source>
        <dbReference type="EMBL" id="TWT67945.1"/>
    </source>
</evidence>
<dbReference type="FunFam" id="3.40.50.300:FF:000006">
    <property type="entry name" value="DNA-binding transcriptional regulator NtrC"/>
    <property type="match status" value="1"/>
</dbReference>
<keyword evidence="3" id="KW-0805">Transcription regulation</keyword>
<dbReference type="InterPro" id="IPR002078">
    <property type="entry name" value="Sigma_54_int"/>
</dbReference>
<dbReference type="Pfam" id="PF02954">
    <property type="entry name" value="HTH_8"/>
    <property type="match status" value="1"/>
</dbReference>
<keyword evidence="5" id="KW-0010">Activator</keyword>
<dbReference type="GO" id="GO:0006355">
    <property type="term" value="P:regulation of DNA-templated transcription"/>
    <property type="evidence" value="ECO:0007669"/>
    <property type="project" value="InterPro"/>
</dbReference>
<keyword evidence="6" id="KW-0804">Transcription</keyword>